<name>A0A9N8EH45_9STRA</name>
<organism evidence="2 3">
    <name type="scientific">Seminavis robusta</name>
    <dbReference type="NCBI Taxonomy" id="568900"/>
    <lineage>
        <taxon>Eukaryota</taxon>
        <taxon>Sar</taxon>
        <taxon>Stramenopiles</taxon>
        <taxon>Ochrophyta</taxon>
        <taxon>Bacillariophyta</taxon>
        <taxon>Bacillariophyceae</taxon>
        <taxon>Bacillariophycidae</taxon>
        <taxon>Naviculales</taxon>
        <taxon>Naviculaceae</taxon>
        <taxon>Seminavis</taxon>
    </lineage>
</organism>
<evidence type="ECO:0000313" key="3">
    <source>
        <dbReference type="Proteomes" id="UP001153069"/>
    </source>
</evidence>
<keyword evidence="1" id="KW-0812">Transmembrane</keyword>
<evidence type="ECO:0000256" key="1">
    <source>
        <dbReference type="SAM" id="Phobius"/>
    </source>
</evidence>
<sequence>MGSISTGTANNMSFGDFLKHDEVWIQQILPFLGLGHYAFIGPVNKKMNRLYKEYWSHKGRPAGSTGTLYSAAFATVSCAEYWLRDSSSNKEPRPPHVLKAIAKAGNLVVIQWAWQHGFPCDEDTFEAAAGNGHLEVLQWLCDNGCPCYQWTCRAAALNGHLEL</sequence>
<evidence type="ECO:0000313" key="2">
    <source>
        <dbReference type="EMBL" id="CAB9520074.1"/>
    </source>
</evidence>
<keyword evidence="1" id="KW-1133">Transmembrane helix</keyword>
<gene>
    <name evidence="2" type="ORF">SEMRO_1071_G237950.1</name>
</gene>
<protein>
    <submittedName>
        <fullName evidence="2">Ankyrin repeat protein</fullName>
    </submittedName>
</protein>
<comment type="caution">
    <text evidence="2">The sequence shown here is derived from an EMBL/GenBank/DDBJ whole genome shotgun (WGS) entry which is preliminary data.</text>
</comment>
<dbReference type="Proteomes" id="UP001153069">
    <property type="component" value="Unassembled WGS sequence"/>
</dbReference>
<proteinExistence type="predicted"/>
<keyword evidence="3" id="KW-1185">Reference proteome</keyword>
<feature type="transmembrane region" description="Helical" evidence="1">
    <location>
        <begin position="24"/>
        <end position="43"/>
    </location>
</feature>
<keyword evidence="1" id="KW-0472">Membrane</keyword>
<dbReference type="EMBL" id="CAICTM010001069">
    <property type="protein sequence ID" value="CAB9520074.1"/>
    <property type="molecule type" value="Genomic_DNA"/>
</dbReference>
<dbReference type="SUPFAM" id="SSF140860">
    <property type="entry name" value="Pseudo ankyrin repeat-like"/>
    <property type="match status" value="1"/>
</dbReference>
<accession>A0A9N8EH45</accession>
<reference evidence="2" key="1">
    <citation type="submission" date="2020-06" db="EMBL/GenBank/DDBJ databases">
        <authorList>
            <consortium name="Plant Systems Biology data submission"/>
        </authorList>
    </citation>
    <scope>NUCLEOTIDE SEQUENCE</scope>
    <source>
        <strain evidence="2">D6</strain>
    </source>
</reference>
<dbReference type="AlphaFoldDB" id="A0A9N8EH45"/>